<keyword evidence="2" id="KW-1185">Reference proteome</keyword>
<proteinExistence type="predicted"/>
<reference evidence="1" key="1">
    <citation type="submission" date="2020-07" db="EMBL/GenBank/DDBJ databases">
        <authorList>
            <person name="Tarantini F.S."/>
            <person name="Hong K.W."/>
            <person name="Chan K.G."/>
        </authorList>
    </citation>
    <scope>NUCLEOTIDE SEQUENCE</scope>
    <source>
        <strain evidence="1">32-07</strain>
    </source>
</reference>
<dbReference type="EMBL" id="CP059572">
    <property type="protein sequence ID" value="QXJ20214.1"/>
    <property type="molecule type" value="Genomic_DNA"/>
</dbReference>
<organism evidence="1 2">
    <name type="scientific">Actinomadura graeca</name>
    <dbReference type="NCBI Taxonomy" id="2750812"/>
    <lineage>
        <taxon>Bacteria</taxon>
        <taxon>Bacillati</taxon>
        <taxon>Actinomycetota</taxon>
        <taxon>Actinomycetes</taxon>
        <taxon>Streptosporangiales</taxon>
        <taxon>Thermomonosporaceae</taxon>
        <taxon>Actinomadura</taxon>
    </lineage>
</organism>
<evidence type="ECO:0000313" key="2">
    <source>
        <dbReference type="Proteomes" id="UP001049518"/>
    </source>
</evidence>
<evidence type="ECO:0000313" key="1">
    <source>
        <dbReference type="EMBL" id="QXJ20214.1"/>
    </source>
</evidence>
<protein>
    <recommendedName>
        <fullName evidence="3">Inclusion body protein</fullName>
    </recommendedName>
</protein>
<dbReference type="Proteomes" id="UP001049518">
    <property type="component" value="Chromosome"/>
</dbReference>
<name>A0ABX8QQK0_9ACTN</name>
<accession>A0ABX8QQK0</accession>
<sequence>MKPQVNIIVLVDVVGALSERTLNDGNLSLVDDGQFDSPGQGTTRLCTVVSPGQLVQWTAVAVDVQTPVEIRSITFLGSGDAALEEPDAADAQDVPAHEGTAPDLKVWSGFVPPYLVPGAPYRYRLELQMHEGPNSVLHVDSPALMSA</sequence>
<evidence type="ECO:0008006" key="3">
    <source>
        <dbReference type="Google" id="ProtNLM"/>
    </source>
</evidence>
<dbReference type="RefSeq" id="WP_231333272.1">
    <property type="nucleotide sequence ID" value="NZ_CP059572.1"/>
</dbReference>
<gene>
    <name evidence="1" type="ORF">AGRA3207_000887</name>
</gene>